<gene>
    <name evidence="2" type="ORF">S01H1_28072</name>
</gene>
<dbReference type="PANTHER" id="PTHR36181:SF2">
    <property type="entry name" value="INTRON-ENCODED ENDONUCLEASE AI3-RELATED"/>
    <property type="match status" value="1"/>
</dbReference>
<protein>
    <recommendedName>
        <fullName evidence="1">Homing endonuclease LAGLIDADG domain-containing protein</fullName>
    </recommendedName>
</protein>
<dbReference type="InterPro" id="IPR027434">
    <property type="entry name" value="Homing_endonucl"/>
</dbReference>
<dbReference type="AlphaFoldDB" id="X0U2J4"/>
<dbReference type="GO" id="GO:0004519">
    <property type="term" value="F:endonuclease activity"/>
    <property type="evidence" value="ECO:0007669"/>
    <property type="project" value="InterPro"/>
</dbReference>
<feature type="non-terminal residue" evidence="2">
    <location>
        <position position="115"/>
    </location>
</feature>
<evidence type="ECO:0000259" key="1">
    <source>
        <dbReference type="Pfam" id="PF00961"/>
    </source>
</evidence>
<feature type="domain" description="Homing endonuclease LAGLIDADG" evidence="1">
    <location>
        <begin position="17"/>
        <end position="115"/>
    </location>
</feature>
<comment type="caution">
    <text evidence="2">The sequence shown here is derived from an EMBL/GenBank/DDBJ whole genome shotgun (WGS) entry which is preliminary data.</text>
</comment>
<evidence type="ECO:0000313" key="2">
    <source>
        <dbReference type="EMBL" id="GAF94622.1"/>
    </source>
</evidence>
<dbReference type="Pfam" id="PF00961">
    <property type="entry name" value="LAGLIDADG_1"/>
    <property type="match status" value="1"/>
</dbReference>
<dbReference type="Gene3D" id="3.10.28.10">
    <property type="entry name" value="Homing endonucleases"/>
    <property type="match status" value="1"/>
</dbReference>
<dbReference type="GO" id="GO:0005739">
    <property type="term" value="C:mitochondrion"/>
    <property type="evidence" value="ECO:0007669"/>
    <property type="project" value="UniProtKB-ARBA"/>
</dbReference>
<organism evidence="2">
    <name type="scientific">marine sediment metagenome</name>
    <dbReference type="NCBI Taxonomy" id="412755"/>
    <lineage>
        <taxon>unclassified sequences</taxon>
        <taxon>metagenomes</taxon>
        <taxon>ecological metagenomes</taxon>
    </lineage>
</organism>
<dbReference type="PANTHER" id="PTHR36181">
    <property type="entry name" value="INTRON-ENCODED ENDONUCLEASE AI3-RELATED"/>
    <property type="match status" value="1"/>
</dbReference>
<accession>X0U2J4</accession>
<proteinExistence type="predicted"/>
<name>X0U2J4_9ZZZZ</name>
<dbReference type="EMBL" id="BARS01017136">
    <property type="protein sequence ID" value="GAF94622.1"/>
    <property type="molecule type" value="Genomic_DNA"/>
</dbReference>
<reference evidence="2" key="1">
    <citation type="journal article" date="2014" name="Front. Microbiol.">
        <title>High frequency of phylogenetically diverse reductive dehalogenase-homologous genes in deep subseafloor sedimentary metagenomes.</title>
        <authorList>
            <person name="Kawai M."/>
            <person name="Futagami T."/>
            <person name="Toyoda A."/>
            <person name="Takaki Y."/>
            <person name="Nishi S."/>
            <person name="Hori S."/>
            <person name="Arai W."/>
            <person name="Tsubouchi T."/>
            <person name="Morono Y."/>
            <person name="Uchiyama I."/>
            <person name="Ito T."/>
            <person name="Fujiyama A."/>
            <person name="Inagaki F."/>
            <person name="Takami H."/>
        </authorList>
    </citation>
    <scope>NUCLEOTIDE SEQUENCE</scope>
    <source>
        <strain evidence="2">Expedition CK06-06</strain>
    </source>
</reference>
<dbReference type="InterPro" id="IPR051289">
    <property type="entry name" value="LAGLIDADG_Endonuclease"/>
</dbReference>
<dbReference type="SUPFAM" id="SSF55608">
    <property type="entry name" value="Homing endonucleases"/>
    <property type="match status" value="1"/>
</dbReference>
<sequence>MNMLNNKNQDSDFLNWLAGFIDGEGCFSIIKNGRSCWRTEFAIKLRDDDTNIINIIHNQLLIGKVRHIKKTELGSPQVSFVIANKSDSLKLVRILDECPLRAKKKRDYVIWRQAV</sequence>
<dbReference type="InterPro" id="IPR004860">
    <property type="entry name" value="LAGLIDADG_dom"/>
</dbReference>